<sequence length="345" mass="40699">MPGTSTMQKIRFRTEIPLPEYPFRLEHSYKFVTLGSCFATNIADRLRSYRFSVLDNPFGVLYNPASILQSLQLLQSNQQVTKEDLIYYDEEWHSFDHHSDFSRSNAEECLQAVNSGLDKSRIYFKDAEVLMITYGTAYVYKHIRRGRIVSNCHRVPAAEFEHFRLDFADIVEMIRDSIRIARNLNPAVKIIFSISPVRYLKEGFAENQLSKALLILAVYKAIEREEHCVYFPAYEIMMDDLRDYRFYEGNLTHPNTMAIDYIWHIFSRSLLSEDCLNMMEQVKQVVQAYSHKPRNLQSKKYHQFIRKSLQFAESLKKQYTYLNLDHEITYFKEFLAGIENGKFNS</sequence>
<dbReference type="InterPro" id="IPR014982">
    <property type="entry name" value="GSCFA"/>
</dbReference>
<evidence type="ECO:0000313" key="2">
    <source>
        <dbReference type="EMBL" id="HGY54775.1"/>
    </source>
</evidence>
<dbReference type="SUPFAM" id="SSF52266">
    <property type="entry name" value="SGNH hydrolase"/>
    <property type="match status" value="1"/>
</dbReference>
<dbReference type="EMBL" id="DRQG01000031">
    <property type="protein sequence ID" value="HGY54775.1"/>
    <property type="molecule type" value="Genomic_DNA"/>
</dbReference>
<accession>A0A7V4TYJ7</accession>
<dbReference type="Pfam" id="PF08885">
    <property type="entry name" value="GSCFA"/>
    <property type="match status" value="1"/>
</dbReference>
<dbReference type="Proteomes" id="UP000885779">
    <property type="component" value="Unassembled WGS sequence"/>
</dbReference>
<reference evidence="2" key="1">
    <citation type="journal article" date="2020" name="mSystems">
        <title>Genome- and Community-Level Interaction Insights into Carbon Utilization and Element Cycling Functions of Hydrothermarchaeota in Hydrothermal Sediment.</title>
        <authorList>
            <person name="Zhou Z."/>
            <person name="Liu Y."/>
            <person name="Xu W."/>
            <person name="Pan J."/>
            <person name="Luo Z.H."/>
            <person name="Li M."/>
        </authorList>
    </citation>
    <scope>NUCLEOTIDE SEQUENCE [LARGE SCALE GENOMIC DNA]</scope>
    <source>
        <strain evidence="2">HyVt-577</strain>
    </source>
</reference>
<proteinExistence type="predicted"/>
<protein>
    <submittedName>
        <fullName evidence="2">GSCFA domain protein</fullName>
    </submittedName>
</protein>
<dbReference type="AlphaFoldDB" id="A0A7V4TYJ7"/>
<gene>
    <name evidence="2" type="ORF">ENK44_03645</name>
</gene>
<comment type="caution">
    <text evidence="2">The sequence shown here is derived from an EMBL/GenBank/DDBJ whole genome shotgun (WGS) entry which is preliminary data.</text>
</comment>
<evidence type="ECO:0000259" key="1">
    <source>
        <dbReference type="Pfam" id="PF08885"/>
    </source>
</evidence>
<organism evidence="2">
    <name type="scientific">Caldithrix abyssi</name>
    <dbReference type="NCBI Taxonomy" id="187145"/>
    <lineage>
        <taxon>Bacteria</taxon>
        <taxon>Pseudomonadati</taxon>
        <taxon>Calditrichota</taxon>
        <taxon>Calditrichia</taxon>
        <taxon>Calditrichales</taxon>
        <taxon>Calditrichaceae</taxon>
        <taxon>Caldithrix</taxon>
    </lineage>
</organism>
<feature type="domain" description="GSCFA" evidence="1">
    <location>
        <begin position="30"/>
        <end position="266"/>
    </location>
</feature>
<name>A0A7V4TYJ7_CALAY</name>